<accession>A0A437AB41</accession>
<organism evidence="4 5">
    <name type="scientific">Arthrobotrys flagrans</name>
    <name type="common">Nematode-trapping fungus</name>
    <name type="synonym">Trichothecium flagrans</name>
    <dbReference type="NCBI Taxonomy" id="97331"/>
    <lineage>
        <taxon>Eukaryota</taxon>
        <taxon>Fungi</taxon>
        <taxon>Dikarya</taxon>
        <taxon>Ascomycota</taxon>
        <taxon>Pezizomycotina</taxon>
        <taxon>Orbiliomycetes</taxon>
        <taxon>Orbiliales</taxon>
        <taxon>Orbiliaceae</taxon>
        <taxon>Arthrobotrys</taxon>
    </lineage>
</organism>
<evidence type="ECO:0000256" key="2">
    <source>
        <dbReference type="ARBA" id="ARBA00018874"/>
    </source>
</evidence>
<sequence length="188" mass="21651">MNRPPEFVLDTVVEPTFAKDVVKAILAAIFFHRLFPSIRPKTRDLLDLTLPSVDDSELDALIENRTSSMIRSVESTPGASSAKTQIAVQFFEKKQKRKAWFSTKDEEVCWEQWLLDITLLYPRTESQRTQARKDMESALQLTILKIIDIVNNNKDHIPPITTSDYNPFPYKIFVPQKGDNWGGRFFST</sequence>
<reference evidence="4 5" key="1">
    <citation type="submission" date="2019-01" db="EMBL/GenBank/DDBJ databases">
        <title>Intercellular communication is required for trap formation in the nematode-trapping fungus Duddingtonia flagrans.</title>
        <authorList>
            <person name="Youssar L."/>
            <person name="Wernet V."/>
            <person name="Hensel N."/>
            <person name="Hildebrandt H.-G."/>
            <person name="Fischer R."/>
        </authorList>
    </citation>
    <scope>NUCLEOTIDE SEQUENCE [LARGE SCALE GENOMIC DNA]</scope>
    <source>
        <strain evidence="4 5">CBS H-5679</strain>
    </source>
</reference>
<dbReference type="VEuPathDB" id="FungiDB:DFL_002297"/>
<protein>
    <recommendedName>
        <fullName evidence="2">Autophagy-related protein 101</fullName>
    </recommendedName>
</protein>
<dbReference type="GO" id="GO:0000407">
    <property type="term" value="C:phagophore assembly site"/>
    <property type="evidence" value="ECO:0007669"/>
    <property type="project" value="TreeGrafter"/>
</dbReference>
<gene>
    <name evidence="4" type="ORF">DFL_002297</name>
</gene>
<dbReference type="STRING" id="97331.A0A437AB41"/>
<keyword evidence="3" id="KW-0072">Autophagy</keyword>
<dbReference type="GO" id="GO:0019901">
    <property type="term" value="F:protein kinase binding"/>
    <property type="evidence" value="ECO:0007669"/>
    <property type="project" value="TreeGrafter"/>
</dbReference>
<dbReference type="PANTHER" id="PTHR13292">
    <property type="entry name" value="AUTOPHAGY-RELATED PROTEIN 101"/>
    <property type="match status" value="1"/>
</dbReference>
<evidence type="ECO:0000256" key="3">
    <source>
        <dbReference type="ARBA" id="ARBA00023006"/>
    </source>
</evidence>
<dbReference type="OrthoDB" id="10259639at2759"/>
<evidence type="ECO:0000313" key="4">
    <source>
        <dbReference type="EMBL" id="RVD88100.1"/>
    </source>
</evidence>
<comment type="caution">
    <text evidence="4">The sequence shown here is derived from an EMBL/GenBank/DDBJ whole genome shotgun (WGS) entry which is preliminary data.</text>
</comment>
<comment type="similarity">
    <text evidence="1">Belongs to the ATG101 family.</text>
</comment>
<evidence type="ECO:0000313" key="5">
    <source>
        <dbReference type="Proteomes" id="UP000283090"/>
    </source>
</evidence>
<dbReference type="InterPro" id="IPR012445">
    <property type="entry name" value="ATG101"/>
</dbReference>
<dbReference type="AlphaFoldDB" id="A0A437AB41"/>
<dbReference type="GO" id="GO:1990316">
    <property type="term" value="C:Atg1/ULK1 kinase complex"/>
    <property type="evidence" value="ECO:0007669"/>
    <property type="project" value="TreeGrafter"/>
</dbReference>
<dbReference type="Pfam" id="PF07855">
    <property type="entry name" value="ATG101"/>
    <property type="match status" value="1"/>
</dbReference>
<dbReference type="EMBL" id="SAEB01000003">
    <property type="protein sequence ID" value="RVD88100.1"/>
    <property type="molecule type" value="Genomic_DNA"/>
</dbReference>
<dbReference type="RefSeq" id="XP_067493644.1">
    <property type="nucleotide sequence ID" value="XM_067631061.1"/>
</dbReference>
<dbReference type="PANTHER" id="PTHR13292:SF0">
    <property type="entry name" value="AUTOPHAGY-RELATED PROTEIN 101"/>
    <property type="match status" value="1"/>
</dbReference>
<dbReference type="Proteomes" id="UP000283090">
    <property type="component" value="Unassembled WGS sequence"/>
</dbReference>
<name>A0A437AB41_ARTFL</name>
<proteinExistence type="inferred from homology"/>
<keyword evidence="5" id="KW-1185">Reference proteome</keyword>
<dbReference type="GeneID" id="93584608"/>
<dbReference type="GO" id="GO:0000045">
    <property type="term" value="P:autophagosome assembly"/>
    <property type="evidence" value="ECO:0007669"/>
    <property type="project" value="TreeGrafter"/>
</dbReference>
<evidence type="ECO:0000256" key="1">
    <source>
        <dbReference type="ARBA" id="ARBA00007130"/>
    </source>
</evidence>